<protein>
    <recommendedName>
        <fullName evidence="10">Heme haloperoxidase family profile domain-containing protein</fullName>
    </recommendedName>
</protein>
<dbReference type="AlphaFoldDB" id="A0A9W8MUK3"/>
<dbReference type="PROSITE" id="PS51405">
    <property type="entry name" value="HEME_HALOPEROXIDASE"/>
    <property type="match status" value="1"/>
</dbReference>
<dbReference type="OrthoDB" id="407298at2759"/>
<dbReference type="GO" id="GO:0004601">
    <property type="term" value="F:peroxidase activity"/>
    <property type="evidence" value="ECO:0007669"/>
    <property type="project" value="UniProtKB-KW"/>
</dbReference>
<keyword evidence="5" id="KW-0560">Oxidoreductase</keyword>
<proteinExistence type="inferred from homology"/>
<keyword evidence="2" id="KW-0575">Peroxidase</keyword>
<dbReference type="PANTHER" id="PTHR33577:SF9">
    <property type="entry name" value="PEROXIDASE STCC"/>
    <property type="match status" value="1"/>
</dbReference>
<evidence type="ECO:0000256" key="9">
    <source>
        <dbReference type="SAM" id="Phobius"/>
    </source>
</evidence>
<evidence type="ECO:0000256" key="8">
    <source>
        <dbReference type="SAM" id="MobiDB-lite"/>
    </source>
</evidence>
<keyword evidence="12" id="KW-1185">Reference proteome</keyword>
<keyword evidence="3" id="KW-0349">Heme</keyword>
<feature type="region of interest" description="Disordered" evidence="8">
    <location>
        <begin position="1"/>
        <end position="24"/>
    </location>
</feature>
<keyword evidence="9" id="KW-0472">Membrane</keyword>
<comment type="similarity">
    <text evidence="7">Belongs to the chloroperoxidase family.</text>
</comment>
<evidence type="ECO:0000256" key="5">
    <source>
        <dbReference type="ARBA" id="ARBA00023002"/>
    </source>
</evidence>
<organism evidence="11 12">
    <name type="scientific">Agrocybe chaxingu</name>
    <dbReference type="NCBI Taxonomy" id="84603"/>
    <lineage>
        <taxon>Eukaryota</taxon>
        <taxon>Fungi</taxon>
        <taxon>Dikarya</taxon>
        <taxon>Basidiomycota</taxon>
        <taxon>Agaricomycotina</taxon>
        <taxon>Agaricomycetes</taxon>
        <taxon>Agaricomycetidae</taxon>
        <taxon>Agaricales</taxon>
        <taxon>Agaricineae</taxon>
        <taxon>Strophariaceae</taxon>
        <taxon>Agrocybe</taxon>
    </lineage>
</organism>
<evidence type="ECO:0000256" key="2">
    <source>
        <dbReference type="ARBA" id="ARBA00022559"/>
    </source>
</evidence>
<keyword evidence="4" id="KW-0479">Metal-binding</keyword>
<feature type="transmembrane region" description="Helical" evidence="9">
    <location>
        <begin position="107"/>
        <end position="127"/>
    </location>
</feature>
<dbReference type="Proteomes" id="UP001148786">
    <property type="component" value="Unassembled WGS sequence"/>
</dbReference>
<name>A0A9W8MUK3_9AGAR</name>
<feature type="transmembrane region" description="Helical" evidence="9">
    <location>
        <begin position="65"/>
        <end position="86"/>
    </location>
</feature>
<gene>
    <name evidence="11" type="ORF">NLJ89_g4433</name>
</gene>
<evidence type="ECO:0000259" key="10">
    <source>
        <dbReference type="PROSITE" id="PS51405"/>
    </source>
</evidence>
<dbReference type="InterPro" id="IPR036851">
    <property type="entry name" value="Chloroperoxidase-like_sf"/>
</dbReference>
<sequence length="319" mass="35508">MDSFKSIPISPSRSDNHGYWPAPPSSSRSPCPGLNALANHGYIARNGLNLKFFEVVRAIAFVYNISYPLAILLTSIGFLTSGKMAFRRNFISKAVINSTSCHWTDSIVVFILNAMNFVLSFIPTLTLDLADLSQRGTCKIAHDASFVHPNSAPSTAPDPNMVNTLLDYSSSRRNYQGFLRFGLGLVDIARFHAEQVRLSPPLSKIHSKIALGECALAWDVLRDHRCSHGAIDFERIVHLQKGKYEGIVPTSRLEAWFGQERLPDGWWDVCGVRPTRTIGIARARGLANLIGKLAMKQNGVQRNAEYDRNTRHTPTDNRT</sequence>
<evidence type="ECO:0000313" key="11">
    <source>
        <dbReference type="EMBL" id="KAJ3510872.1"/>
    </source>
</evidence>
<keyword evidence="9" id="KW-0812">Transmembrane</keyword>
<evidence type="ECO:0000256" key="4">
    <source>
        <dbReference type="ARBA" id="ARBA00022723"/>
    </source>
</evidence>
<evidence type="ECO:0000256" key="6">
    <source>
        <dbReference type="ARBA" id="ARBA00023004"/>
    </source>
</evidence>
<keyword evidence="6" id="KW-0408">Iron</keyword>
<evidence type="ECO:0000313" key="12">
    <source>
        <dbReference type="Proteomes" id="UP001148786"/>
    </source>
</evidence>
<accession>A0A9W8MUK3</accession>
<dbReference type="PANTHER" id="PTHR33577">
    <property type="entry name" value="STERIGMATOCYSTIN BIOSYNTHESIS PEROXIDASE STCC-RELATED"/>
    <property type="match status" value="1"/>
</dbReference>
<feature type="domain" description="Heme haloperoxidase family profile" evidence="10">
    <location>
        <begin position="15"/>
        <end position="285"/>
    </location>
</feature>
<dbReference type="EMBL" id="JANKHO010000365">
    <property type="protein sequence ID" value="KAJ3510872.1"/>
    <property type="molecule type" value="Genomic_DNA"/>
</dbReference>
<dbReference type="GO" id="GO:0046872">
    <property type="term" value="F:metal ion binding"/>
    <property type="evidence" value="ECO:0007669"/>
    <property type="project" value="UniProtKB-KW"/>
</dbReference>
<dbReference type="Gene3D" id="1.10.489.10">
    <property type="entry name" value="Chloroperoxidase-like"/>
    <property type="match status" value="1"/>
</dbReference>
<reference evidence="11" key="1">
    <citation type="submission" date="2022-07" db="EMBL/GenBank/DDBJ databases">
        <title>Genome Sequence of Agrocybe chaxingu.</title>
        <authorList>
            <person name="Buettner E."/>
        </authorList>
    </citation>
    <scope>NUCLEOTIDE SEQUENCE</scope>
    <source>
        <strain evidence="11">MP-N11</strain>
    </source>
</reference>
<evidence type="ECO:0000256" key="1">
    <source>
        <dbReference type="ARBA" id="ARBA00001970"/>
    </source>
</evidence>
<keyword evidence="9" id="KW-1133">Transmembrane helix</keyword>
<dbReference type="Pfam" id="PF01328">
    <property type="entry name" value="Peroxidase_2"/>
    <property type="match status" value="1"/>
</dbReference>
<dbReference type="InterPro" id="IPR000028">
    <property type="entry name" value="Chloroperoxidase"/>
</dbReference>
<comment type="caution">
    <text evidence="11">The sequence shown here is derived from an EMBL/GenBank/DDBJ whole genome shotgun (WGS) entry which is preliminary data.</text>
</comment>
<dbReference type="SUPFAM" id="SSF47571">
    <property type="entry name" value="Cloroperoxidase"/>
    <property type="match status" value="1"/>
</dbReference>
<evidence type="ECO:0000256" key="7">
    <source>
        <dbReference type="ARBA" id="ARBA00025795"/>
    </source>
</evidence>
<comment type="cofactor">
    <cofactor evidence="1">
        <name>heme b</name>
        <dbReference type="ChEBI" id="CHEBI:60344"/>
    </cofactor>
</comment>
<evidence type="ECO:0000256" key="3">
    <source>
        <dbReference type="ARBA" id="ARBA00022617"/>
    </source>
</evidence>